<accession>A0A934HNG3</accession>
<organism evidence="1 2">
    <name type="scientific">Clostridium aciditolerans</name>
    <dbReference type="NCBI Taxonomy" id="339861"/>
    <lineage>
        <taxon>Bacteria</taxon>
        <taxon>Bacillati</taxon>
        <taxon>Bacillota</taxon>
        <taxon>Clostridia</taxon>
        <taxon>Eubacteriales</taxon>
        <taxon>Clostridiaceae</taxon>
        <taxon>Clostridium</taxon>
    </lineage>
</organism>
<dbReference type="RefSeq" id="WP_211140820.1">
    <property type="nucleotide sequence ID" value="NZ_JAEEGB010000003.1"/>
</dbReference>
<dbReference type="InterPro" id="IPR025560">
    <property type="entry name" value="Imm22"/>
</dbReference>
<dbReference type="AlphaFoldDB" id="A0A934HNG3"/>
<reference evidence="1" key="1">
    <citation type="submission" date="2020-12" db="EMBL/GenBank/DDBJ databases">
        <title>Clostridium thailandense sp. nov., a novel acetogenic bacterium isolated from peat land soil in Thailand.</title>
        <authorList>
            <person name="Chaikitkaew S."/>
            <person name="Birkeland N.K."/>
        </authorList>
    </citation>
    <scope>NUCLEOTIDE SEQUENCE</scope>
    <source>
        <strain evidence="1">DSM 17425</strain>
    </source>
</reference>
<sequence>MEISGLVSLWIGNFNSITELKNYVCLGYTADGDQIYSKFANEFDFGHTDDDSIEYEFYNEKLIVIKDLLKPFSYSNIIIHRFENLLGKNKFDKPVNSLILLYDYKHEEDIIKGTNIEYVGCVSYL</sequence>
<proteinExistence type="predicted"/>
<dbReference type="Pfam" id="PF14112">
    <property type="entry name" value="DUF4284"/>
    <property type="match status" value="1"/>
</dbReference>
<dbReference type="Proteomes" id="UP000622687">
    <property type="component" value="Unassembled WGS sequence"/>
</dbReference>
<dbReference type="EMBL" id="JAEEGB010000003">
    <property type="protein sequence ID" value="MBI6871355.1"/>
    <property type="molecule type" value="Genomic_DNA"/>
</dbReference>
<evidence type="ECO:0000313" key="1">
    <source>
        <dbReference type="EMBL" id="MBI6871355.1"/>
    </source>
</evidence>
<keyword evidence="2" id="KW-1185">Reference proteome</keyword>
<gene>
    <name evidence="1" type="ORF">I6U51_01375</name>
</gene>
<comment type="caution">
    <text evidence="1">The sequence shown here is derived from an EMBL/GenBank/DDBJ whole genome shotgun (WGS) entry which is preliminary data.</text>
</comment>
<evidence type="ECO:0000313" key="2">
    <source>
        <dbReference type="Proteomes" id="UP000622687"/>
    </source>
</evidence>
<name>A0A934HNG3_9CLOT</name>
<protein>
    <submittedName>
        <fullName evidence="1">Immunity 22 family protein</fullName>
    </submittedName>
</protein>